<feature type="compositionally biased region" description="Polar residues" evidence="1">
    <location>
        <begin position="100"/>
        <end position="116"/>
    </location>
</feature>
<reference evidence="2" key="1">
    <citation type="submission" date="2015-11" db="EMBL/GenBank/DDBJ databases">
        <title>De novo transcriptome assembly of four potential Pierce s Disease insect vectors from Arizona vineyards.</title>
        <authorList>
            <person name="Tassone E.E."/>
        </authorList>
    </citation>
    <scope>NUCLEOTIDE SEQUENCE</scope>
</reference>
<feature type="region of interest" description="Disordered" evidence="1">
    <location>
        <begin position="100"/>
        <end position="120"/>
    </location>
</feature>
<accession>A0A1B6JE13</accession>
<feature type="non-terminal residue" evidence="2">
    <location>
        <position position="1"/>
    </location>
</feature>
<proteinExistence type="predicted"/>
<gene>
    <name evidence="2" type="ORF">g.27273</name>
</gene>
<evidence type="ECO:0000256" key="1">
    <source>
        <dbReference type="SAM" id="MobiDB-lite"/>
    </source>
</evidence>
<feature type="region of interest" description="Disordered" evidence="1">
    <location>
        <begin position="814"/>
        <end position="849"/>
    </location>
</feature>
<name>A0A1B6JE13_9HEMI</name>
<feature type="region of interest" description="Disordered" evidence="1">
    <location>
        <begin position="476"/>
        <end position="496"/>
    </location>
</feature>
<evidence type="ECO:0000313" key="2">
    <source>
        <dbReference type="EMBL" id="JAS97470.1"/>
    </source>
</evidence>
<dbReference type="AlphaFoldDB" id="A0A1B6JE13"/>
<dbReference type="EMBL" id="GECU01010236">
    <property type="protein sequence ID" value="JAS97470.1"/>
    <property type="molecule type" value="Transcribed_RNA"/>
</dbReference>
<protein>
    <submittedName>
        <fullName evidence="2">Uncharacterized protein</fullName>
    </submittedName>
</protein>
<organism evidence="2">
    <name type="scientific">Homalodisca liturata</name>
    <dbReference type="NCBI Taxonomy" id="320908"/>
    <lineage>
        <taxon>Eukaryota</taxon>
        <taxon>Metazoa</taxon>
        <taxon>Ecdysozoa</taxon>
        <taxon>Arthropoda</taxon>
        <taxon>Hexapoda</taxon>
        <taxon>Insecta</taxon>
        <taxon>Pterygota</taxon>
        <taxon>Neoptera</taxon>
        <taxon>Paraneoptera</taxon>
        <taxon>Hemiptera</taxon>
        <taxon>Auchenorrhyncha</taxon>
        <taxon>Membracoidea</taxon>
        <taxon>Cicadellidae</taxon>
        <taxon>Cicadellinae</taxon>
        <taxon>Proconiini</taxon>
        <taxon>Homalodisca</taxon>
    </lineage>
</organism>
<sequence length="849" mass="94416">DLLGWPSAELWSSRSQRCEYADAASTADYAEKTTSWRERDGRQLERCASCISKLGLLSRSSTLTTTPAWSMDNYDRRHMTSGSVSLASNYDRTTVSSMEYWTPQSSSPPSVASRQRSYGVPGRPVAVKPPVPHHCHSPYSNYDVPRPAHNRSCVSNSSELASNCRNIGVPGENYDTPRNIRESLPIQPELLGRVELCHCCGKTKHQHHCTSVVVEKENPRMLACPCQRVMCWAGSWMRLPYLLTGAFRNNGLTNTTIHKVKLDGEGKMPFVNCRGENYRCETPSNNYPLRATLEDVQECEKTDSRGNPVLKAKKTQYANIKVIMENTAENSEPVTNQQQQHESNPTLPYANLEFAKSLEYYENSRDLLQKAEICKNLGNNNKAVYNEVKEDAKSGGNCCTKCGHTWNNLPPKPSPKNDDYLIMEPAVNHPLQRRQSQPSSPLQSPVHEKVSQGYLPMLPISGKTEELQHLRMRQLNEKSQSTPSLPIPRRKSFNNPSVHGSLVYHSISETNSPYPRRRLMTSAASIEPDIRKELLVPSVRKRSSSMDSSRYLENLESIEEKVISPNRTIVNTPTISNATSIDSLSDLSLNQRPIPTSSSEHGLSRVDHSDYVPCKTSLTLLTEEATSKEATITISKSDNPVSNPTVHIKRSASIPCKSVYNRDSSSSNDSGVSTGSLQFRRRDLMELDFNSIRKRSVPDKLKIVRENVLSEIPILRKSKSVDPFDQMSFEFDEIKPPVKSSSAGASVPVCVTKIDSKGFLSPGTVPYIDSHSTSSGTSDMSDYIETLSLSSYTSSDTPDSFLLSHPAVNTLRPRSGKEYHTIDRTALRPQTNSTVISSSGSAEVNSSEA</sequence>
<feature type="compositionally biased region" description="Low complexity" evidence="1">
    <location>
        <begin position="837"/>
        <end position="849"/>
    </location>
</feature>
<feature type="compositionally biased region" description="Basic and acidic residues" evidence="1">
    <location>
        <begin position="815"/>
        <end position="826"/>
    </location>
</feature>